<proteinExistence type="predicted"/>
<dbReference type="Proteomes" id="UP000481616">
    <property type="component" value="Unassembled WGS sequence"/>
</dbReference>
<dbReference type="RefSeq" id="WP_087397953.1">
    <property type="nucleotide sequence ID" value="NZ_JADNBX010000001.1"/>
</dbReference>
<reference evidence="3 4" key="1">
    <citation type="journal article" date="2019" name="Nat. Med.">
        <title>A library of human gut bacterial isolates paired with longitudinal multiomics data enables mechanistic microbiome research.</title>
        <authorList>
            <person name="Poyet M."/>
            <person name="Groussin M."/>
            <person name="Gibbons S.M."/>
            <person name="Avila-Pacheco J."/>
            <person name="Jiang X."/>
            <person name="Kearney S.M."/>
            <person name="Perrotta A.R."/>
            <person name="Berdy B."/>
            <person name="Zhao S."/>
            <person name="Lieberman T.D."/>
            <person name="Swanson P.K."/>
            <person name="Smith M."/>
            <person name="Roesemann S."/>
            <person name="Alexander J.E."/>
            <person name="Rich S.A."/>
            <person name="Livny J."/>
            <person name="Vlamakis H."/>
            <person name="Clish C."/>
            <person name="Bullock K."/>
            <person name="Deik A."/>
            <person name="Scott J."/>
            <person name="Pierce K.A."/>
            <person name="Xavier R.J."/>
            <person name="Alm E.J."/>
        </authorList>
    </citation>
    <scope>NUCLEOTIDE SEQUENCE [LARGE SCALE GENOMIC DNA]</scope>
    <source>
        <strain evidence="1 4">BIOML-A1</strain>
        <strain evidence="2 3">BIOML-A4</strain>
    </source>
</reference>
<keyword evidence="1" id="KW-0067">ATP-binding</keyword>
<name>A0A4V1YW91_9BACT</name>
<gene>
    <name evidence="2" type="ORF">F2Y51_20510</name>
    <name evidence="1" type="ORF">F2Y58_20780</name>
</gene>
<evidence type="ECO:0000313" key="3">
    <source>
        <dbReference type="Proteomes" id="UP000441162"/>
    </source>
</evidence>
<dbReference type="Proteomes" id="UP000441162">
    <property type="component" value="Unassembled WGS sequence"/>
</dbReference>
<evidence type="ECO:0000313" key="2">
    <source>
        <dbReference type="EMBL" id="KAA5401833.1"/>
    </source>
</evidence>
<evidence type="ECO:0000313" key="1">
    <source>
        <dbReference type="EMBL" id="KAA5393072.1"/>
    </source>
</evidence>
<dbReference type="EMBL" id="VVZA01000028">
    <property type="protein sequence ID" value="KAA5401833.1"/>
    <property type="molecule type" value="Genomic_DNA"/>
</dbReference>
<keyword evidence="1" id="KW-0547">Nucleotide-binding</keyword>
<comment type="caution">
    <text evidence="1">The sequence shown here is derived from an EMBL/GenBank/DDBJ whole genome shotgun (WGS) entry which is preliminary data.</text>
</comment>
<dbReference type="GO" id="GO:0005524">
    <property type="term" value="F:ATP binding"/>
    <property type="evidence" value="ECO:0007669"/>
    <property type="project" value="UniProtKB-KW"/>
</dbReference>
<dbReference type="AlphaFoldDB" id="A0A4V1YW91"/>
<evidence type="ECO:0000313" key="4">
    <source>
        <dbReference type="Proteomes" id="UP000481616"/>
    </source>
</evidence>
<protein>
    <submittedName>
        <fullName evidence="1">Molybdenum ABC transporter ATP-binding protein</fullName>
    </submittedName>
</protein>
<organism evidence="1 4">
    <name type="scientific">Phocaeicola dorei</name>
    <dbReference type="NCBI Taxonomy" id="357276"/>
    <lineage>
        <taxon>Bacteria</taxon>
        <taxon>Pseudomonadati</taxon>
        <taxon>Bacteroidota</taxon>
        <taxon>Bacteroidia</taxon>
        <taxon>Bacteroidales</taxon>
        <taxon>Bacteroidaceae</taxon>
        <taxon>Phocaeicola</taxon>
    </lineage>
</organism>
<dbReference type="EMBL" id="VVYY01000027">
    <property type="protein sequence ID" value="KAA5393072.1"/>
    <property type="molecule type" value="Genomic_DNA"/>
</dbReference>
<sequence length="109" mass="12865">MTPIAKKFVQWEVPALETLQNSRAYKLRESLNNGGKLSREDKNWITREVRNGTYFNRGIALRGYYFNFSDVLKRYFVKQYGHIFECYAVDKTALRSALYGRIETIVELK</sequence>
<accession>A0A4V1YW91</accession>